<keyword evidence="3" id="KW-0067">ATP-binding</keyword>
<feature type="domain" description="Histidine kinase/HSP90-like ATPase" evidence="2">
    <location>
        <begin position="15"/>
        <end position="115"/>
    </location>
</feature>
<dbReference type="GO" id="GO:0004674">
    <property type="term" value="F:protein serine/threonine kinase activity"/>
    <property type="evidence" value="ECO:0007669"/>
    <property type="project" value="UniProtKB-KW"/>
</dbReference>
<dbReference type="SUPFAM" id="SSF55874">
    <property type="entry name" value="ATPase domain of HSP90 chaperone/DNA topoisomerase II/histidine kinase"/>
    <property type="match status" value="1"/>
</dbReference>
<evidence type="ECO:0000313" key="4">
    <source>
        <dbReference type="Proteomes" id="UP001140076"/>
    </source>
</evidence>
<keyword evidence="1" id="KW-0418">Kinase</keyword>
<dbReference type="InterPro" id="IPR036890">
    <property type="entry name" value="HATPase_C_sf"/>
</dbReference>
<keyword evidence="3" id="KW-0547">Nucleotide-binding</keyword>
<dbReference type="Gene3D" id="3.30.565.10">
    <property type="entry name" value="Histidine kinase-like ATPase, C-terminal domain"/>
    <property type="match status" value="1"/>
</dbReference>
<evidence type="ECO:0000313" key="3">
    <source>
        <dbReference type="EMBL" id="MDA0567892.1"/>
    </source>
</evidence>
<dbReference type="AlphaFoldDB" id="A0A9X3NQ93"/>
<keyword evidence="1" id="KW-0723">Serine/threonine-protein kinase</keyword>
<accession>A0A9X3NQ93</accession>
<sequence>MTTPPVLVTSRVFYAHPASVADARHWMVASLNTAGIAVPEERRAAAVLLCSEATTNAVLHTTDTTWFRVFLHAYPGRIAVQVEDTGGPTRPTLMTAAPTDEHGRGLGLIDHLADEWGPRPTGPGIYYVITWSTQEVYA</sequence>
<dbReference type="PANTHER" id="PTHR35526:SF3">
    <property type="entry name" value="ANTI-SIGMA-F FACTOR RSBW"/>
    <property type="match status" value="1"/>
</dbReference>
<evidence type="ECO:0000256" key="1">
    <source>
        <dbReference type="ARBA" id="ARBA00022527"/>
    </source>
</evidence>
<protein>
    <submittedName>
        <fullName evidence="3">ATP-binding protein</fullName>
    </submittedName>
</protein>
<dbReference type="CDD" id="cd16936">
    <property type="entry name" value="HATPase_RsbW-like"/>
    <property type="match status" value="1"/>
</dbReference>
<keyword evidence="4" id="KW-1185">Reference proteome</keyword>
<dbReference type="InterPro" id="IPR050267">
    <property type="entry name" value="Anti-sigma-factor_SerPK"/>
</dbReference>
<dbReference type="PANTHER" id="PTHR35526">
    <property type="entry name" value="ANTI-SIGMA-F FACTOR RSBW-RELATED"/>
    <property type="match status" value="1"/>
</dbReference>
<dbReference type="RefSeq" id="WP_270075128.1">
    <property type="nucleotide sequence ID" value="NZ_JAJAQC010000086.1"/>
</dbReference>
<evidence type="ECO:0000259" key="2">
    <source>
        <dbReference type="Pfam" id="PF13581"/>
    </source>
</evidence>
<name>A0A9X3NQ93_9ACTN</name>
<proteinExistence type="predicted"/>
<gene>
    <name evidence="3" type="ORF">LG943_26750</name>
</gene>
<dbReference type="EMBL" id="JAJAQC010000086">
    <property type="protein sequence ID" value="MDA0567892.1"/>
    <property type="molecule type" value="Genomic_DNA"/>
</dbReference>
<dbReference type="Proteomes" id="UP001140076">
    <property type="component" value="Unassembled WGS sequence"/>
</dbReference>
<reference evidence="3" key="1">
    <citation type="submission" date="2021-10" db="EMBL/GenBank/DDBJ databases">
        <title>Streptomonospora sp. nov., isolated from mangrove soil.</title>
        <authorList>
            <person name="Chen X."/>
            <person name="Ge X."/>
            <person name="Liu W."/>
        </authorList>
    </citation>
    <scope>NUCLEOTIDE SEQUENCE</scope>
    <source>
        <strain evidence="3">S1-112</strain>
    </source>
</reference>
<dbReference type="GO" id="GO:0005524">
    <property type="term" value="F:ATP binding"/>
    <property type="evidence" value="ECO:0007669"/>
    <property type="project" value="UniProtKB-KW"/>
</dbReference>
<dbReference type="InterPro" id="IPR003594">
    <property type="entry name" value="HATPase_dom"/>
</dbReference>
<keyword evidence="1" id="KW-0808">Transferase</keyword>
<comment type="caution">
    <text evidence="3">The sequence shown here is derived from an EMBL/GenBank/DDBJ whole genome shotgun (WGS) entry which is preliminary data.</text>
</comment>
<organism evidence="3 4">
    <name type="scientific">Streptomonospora mangrovi</name>
    <dbReference type="NCBI Taxonomy" id="2883123"/>
    <lineage>
        <taxon>Bacteria</taxon>
        <taxon>Bacillati</taxon>
        <taxon>Actinomycetota</taxon>
        <taxon>Actinomycetes</taxon>
        <taxon>Streptosporangiales</taxon>
        <taxon>Nocardiopsidaceae</taxon>
        <taxon>Streptomonospora</taxon>
    </lineage>
</organism>
<dbReference type="Pfam" id="PF13581">
    <property type="entry name" value="HATPase_c_2"/>
    <property type="match status" value="1"/>
</dbReference>